<dbReference type="EMBL" id="BFAX01000002">
    <property type="protein sequence ID" value="GBF36266.1"/>
    <property type="molecule type" value="Genomic_DNA"/>
</dbReference>
<proteinExistence type="inferred from homology"/>
<dbReference type="Proteomes" id="UP000290527">
    <property type="component" value="Unassembled WGS sequence"/>
</dbReference>
<dbReference type="Pfam" id="PF06787">
    <property type="entry name" value="HcgF"/>
    <property type="match status" value="1"/>
</dbReference>
<sequence length="167" mass="18835">MLSVATAECFTHGKIGVILHKMAMGYEDVKGHPYYPIFNKNIYVIASMFLPQKDVIESILNIKLPPSDYTYRYAKVYNEKKDIEVAYLMAKGLKNKLRCNIAIGTTAGIGRGGICILTDNRRYLFTTDIYGDILTGKNLVERSENGVSKTLNKLVEILSNEYSIRLL</sequence>
<dbReference type="NCBIfam" id="NF002122">
    <property type="entry name" value="PRK00962.1"/>
    <property type="match status" value="1"/>
</dbReference>
<keyword evidence="3" id="KW-1185">Reference proteome</keyword>
<evidence type="ECO:0000313" key="2">
    <source>
        <dbReference type="EMBL" id="GBF36266.1"/>
    </source>
</evidence>
<evidence type="ECO:0000313" key="3">
    <source>
        <dbReference type="Proteomes" id="UP000290527"/>
    </source>
</evidence>
<dbReference type="RefSeq" id="WP_131007046.1">
    <property type="nucleotide sequence ID" value="NZ_BFAX01000002.1"/>
</dbReference>
<reference evidence="2 3" key="1">
    <citation type="journal article" date="2019" name="Int. J. Syst. Evol. Microbiol.">
        <title>Methanofervidicoccus abyssi gen. nov., sp. nov., a hydrogenotrophic methanogen, isolated from a hydrothermal vent chimney in the Mid-Cayman Spreading Center, the Caribbean Sea.</title>
        <authorList>
            <person name="Sakai S."/>
            <person name="Takaki Y."/>
            <person name="Miyazaki M."/>
            <person name="Ogawara M."/>
            <person name="Yanagawa K."/>
            <person name="Miyazaki J."/>
            <person name="Takai K."/>
        </authorList>
    </citation>
    <scope>NUCLEOTIDE SEQUENCE [LARGE SCALE GENOMIC DNA]</scope>
    <source>
        <strain evidence="2 3">HHB</strain>
    </source>
</reference>
<dbReference type="HAMAP" id="MF_00673">
    <property type="entry name" value="UPF0254"/>
    <property type="match status" value="1"/>
</dbReference>
<dbReference type="InterPro" id="IPR009625">
    <property type="entry name" value="HcgF"/>
</dbReference>
<gene>
    <name evidence="2" type="ORF">MHHB_P0496</name>
</gene>
<comment type="caution">
    <text evidence="2">The sequence shown here is derived from an EMBL/GenBank/DDBJ whole genome shotgun (WGS) entry which is preliminary data.</text>
</comment>
<name>A0A401HPS5_9EURY</name>
<dbReference type="OrthoDB" id="59686at2157"/>
<evidence type="ECO:0000256" key="1">
    <source>
        <dbReference type="HAMAP-Rule" id="MF_00673"/>
    </source>
</evidence>
<comment type="similarity">
    <text evidence="1">Belongs to the UPF0254 family.</text>
</comment>
<accession>A0A401HPS5</accession>
<dbReference type="AlphaFoldDB" id="A0A401HPS5"/>
<organism evidence="2 3">
    <name type="scientific">Methanofervidicoccus abyssi</name>
    <dbReference type="NCBI Taxonomy" id="2082189"/>
    <lineage>
        <taxon>Archaea</taxon>
        <taxon>Methanobacteriati</taxon>
        <taxon>Methanobacteriota</taxon>
        <taxon>Methanomada group</taxon>
        <taxon>Methanococci</taxon>
        <taxon>Methanococcales</taxon>
        <taxon>Methanofervidicoccus</taxon>
    </lineage>
</organism>
<protein>
    <recommendedName>
        <fullName evidence="1">UPF0254 protein MHHB_P0496</fullName>
    </recommendedName>
</protein>